<dbReference type="RefSeq" id="WP_310063255.1">
    <property type="nucleotide sequence ID" value="NZ_JAVDVY010000002.1"/>
</dbReference>
<dbReference type="Proteomes" id="UP001251524">
    <property type="component" value="Unassembled WGS sequence"/>
</dbReference>
<keyword evidence="1" id="KW-0472">Membrane</keyword>
<dbReference type="PANTHER" id="PTHR34473">
    <property type="entry name" value="UPF0699 TRANSMEMBRANE PROTEIN YDBS"/>
    <property type="match status" value="1"/>
</dbReference>
<proteinExistence type="predicted"/>
<name>A0ABU1WD60_9GAMM</name>
<accession>A0ABU1WD60</accession>
<protein>
    <submittedName>
        <fullName evidence="3">Membrane protein YdbS with pleckstrin-like domain</fullName>
    </submittedName>
</protein>
<evidence type="ECO:0000256" key="1">
    <source>
        <dbReference type="SAM" id="Phobius"/>
    </source>
</evidence>
<keyword evidence="1" id="KW-1133">Transmembrane helix</keyword>
<comment type="caution">
    <text evidence="3">The sequence shown here is derived from an EMBL/GenBank/DDBJ whole genome shotgun (WGS) entry which is preliminary data.</text>
</comment>
<keyword evidence="4" id="KW-1185">Reference proteome</keyword>
<feature type="transmembrane region" description="Helical" evidence="1">
    <location>
        <begin position="58"/>
        <end position="79"/>
    </location>
</feature>
<keyword evidence="1" id="KW-0812">Transmembrane</keyword>
<gene>
    <name evidence="3" type="ORF">J2X06_002739</name>
</gene>
<dbReference type="EMBL" id="JAVDVY010000002">
    <property type="protein sequence ID" value="MDR7135530.1"/>
    <property type="molecule type" value="Genomic_DNA"/>
</dbReference>
<feature type="transmembrane region" description="Helical" evidence="1">
    <location>
        <begin position="29"/>
        <end position="52"/>
    </location>
</feature>
<evidence type="ECO:0000313" key="3">
    <source>
        <dbReference type="EMBL" id="MDR7135530.1"/>
    </source>
</evidence>
<sequence>MTDTTFPSEAISGHDNGDWQPLPRRARALCVLGSLPIAVPVIAAGFVLSQVLDSTWPWSVVAALLGLLLGVGFALWLGLKQYRHTFWRLDEDGLAIRRGRMWQRETRVPATRVQHLDIKRGPLQRRRNLSTLVVHTAGTRHSAVTLPHLDADDAQRLRDRLGRQLDLDDDA</sequence>
<feature type="domain" description="YdbS-like PH" evidence="2">
    <location>
        <begin position="82"/>
        <end position="161"/>
    </location>
</feature>
<dbReference type="PANTHER" id="PTHR34473:SF3">
    <property type="entry name" value="TRANSMEMBRANE PROTEIN-RELATED"/>
    <property type="match status" value="1"/>
</dbReference>
<reference evidence="3 4" key="1">
    <citation type="submission" date="2023-07" db="EMBL/GenBank/DDBJ databases">
        <title>Sorghum-associated microbial communities from plants grown in Nebraska, USA.</title>
        <authorList>
            <person name="Schachtman D."/>
        </authorList>
    </citation>
    <scope>NUCLEOTIDE SEQUENCE [LARGE SCALE GENOMIC DNA]</scope>
    <source>
        <strain evidence="3 4">BE198</strain>
    </source>
</reference>
<dbReference type="Pfam" id="PF03703">
    <property type="entry name" value="bPH_2"/>
    <property type="match status" value="1"/>
</dbReference>
<evidence type="ECO:0000313" key="4">
    <source>
        <dbReference type="Proteomes" id="UP001251524"/>
    </source>
</evidence>
<dbReference type="InterPro" id="IPR005182">
    <property type="entry name" value="YdbS-like_PH"/>
</dbReference>
<organism evidence="3 4">
    <name type="scientific">Lysobacter niastensis</name>
    <dbReference type="NCBI Taxonomy" id="380629"/>
    <lineage>
        <taxon>Bacteria</taxon>
        <taxon>Pseudomonadati</taxon>
        <taxon>Pseudomonadota</taxon>
        <taxon>Gammaproteobacteria</taxon>
        <taxon>Lysobacterales</taxon>
        <taxon>Lysobacteraceae</taxon>
        <taxon>Lysobacter</taxon>
    </lineage>
</organism>
<evidence type="ECO:0000259" key="2">
    <source>
        <dbReference type="Pfam" id="PF03703"/>
    </source>
</evidence>